<comment type="subcellular location">
    <subcellularLocation>
        <location evidence="1">Bacterial flagellum basal body</location>
    </subcellularLocation>
    <subcellularLocation>
        <location evidence="2">Cell membrane</location>
        <topology evidence="2">Peripheral membrane protein</topology>
        <orientation evidence="2">Cytoplasmic side</orientation>
    </subcellularLocation>
</comment>
<sequence length="340" mass="38463">MGGMPRSTKELTGKEKAAVLLIGLGPEVSAKVLRHLTDEEIEELTLEIAATRHVPSELRNQIIKEFHELVLAQTYIAEGGISYAREVLEKALGRDKAVDILKRLTSMLQVRPFDFLKQTDSMQLLHYLQEEHPQTIALVLSYLEPKQAAEILASLPPERQGDIAFRMATMRGASPEAIYEVERILEQKLASTGIADITQVGGVDAVVQILNLVDRSTERAILEQLETTDPELAEEIKKRMFVFEDIVLLDNRSIQKVIREVPQEDLVLALKGASEEVRQLLFRNMSQRMAESIREEMEYMGPVRLRDVEEAQGRIVGVIRRLEELGEIYVRRGGEDDLIE</sequence>
<dbReference type="EMBL" id="PEBW01000002">
    <property type="protein sequence ID" value="PTQ52670.1"/>
    <property type="molecule type" value="Genomic_DNA"/>
</dbReference>
<dbReference type="InterPro" id="IPR032779">
    <property type="entry name" value="FliG_M"/>
</dbReference>
<feature type="domain" description="Flagellar motor switch protein FliG N-terminal" evidence="12">
    <location>
        <begin position="10"/>
        <end position="113"/>
    </location>
</feature>
<evidence type="ECO:0000259" key="12">
    <source>
        <dbReference type="Pfam" id="PF14842"/>
    </source>
</evidence>
<organism evidence="13 14">
    <name type="scientific">Brockia lithotrophica</name>
    <dbReference type="NCBI Taxonomy" id="933949"/>
    <lineage>
        <taxon>Bacteria</taxon>
        <taxon>Bacillati</taxon>
        <taxon>Bacillota</taxon>
        <taxon>Bacilli</taxon>
        <taxon>Bacillales</taxon>
        <taxon>Bacillales Family X. Incertae Sedis</taxon>
        <taxon>Brockia</taxon>
    </lineage>
</organism>
<evidence type="ECO:0000313" key="13">
    <source>
        <dbReference type="EMBL" id="PTQ52670.1"/>
    </source>
</evidence>
<keyword evidence="6" id="KW-0145">Chemotaxis</keyword>
<keyword evidence="9" id="KW-0975">Bacterial flagellum</keyword>
<evidence type="ECO:0000256" key="6">
    <source>
        <dbReference type="ARBA" id="ARBA00022500"/>
    </source>
</evidence>
<dbReference type="PRINTS" id="PR00954">
    <property type="entry name" value="FLGMOTORFLIG"/>
</dbReference>
<evidence type="ECO:0000256" key="8">
    <source>
        <dbReference type="ARBA" id="ARBA00023136"/>
    </source>
</evidence>
<accession>A0A2T5G917</accession>
<evidence type="ECO:0000259" key="10">
    <source>
        <dbReference type="Pfam" id="PF01706"/>
    </source>
</evidence>
<dbReference type="FunFam" id="1.10.220.30:FF:000001">
    <property type="entry name" value="Flagellar motor switch protein FliG"/>
    <property type="match status" value="1"/>
</dbReference>
<proteinExistence type="inferred from homology"/>
<keyword evidence="13" id="KW-0282">Flagellum</keyword>
<keyword evidence="13" id="KW-0969">Cilium</keyword>
<dbReference type="Pfam" id="PF01706">
    <property type="entry name" value="FliG_C"/>
    <property type="match status" value="1"/>
</dbReference>
<keyword evidence="7" id="KW-0283">Flagellar rotation</keyword>
<dbReference type="InterPro" id="IPR028263">
    <property type="entry name" value="FliG_N"/>
</dbReference>
<evidence type="ECO:0000313" key="14">
    <source>
        <dbReference type="Proteomes" id="UP000244016"/>
    </source>
</evidence>
<dbReference type="Pfam" id="PF14841">
    <property type="entry name" value="FliG_M"/>
    <property type="match status" value="1"/>
</dbReference>
<dbReference type="GO" id="GO:0005886">
    <property type="term" value="C:plasma membrane"/>
    <property type="evidence" value="ECO:0007669"/>
    <property type="project" value="UniProtKB-SubCell"/>
</dbReference>
<evidence type="ECO:0000256" key="5">
    <source>
        <dbReference type="ARBA" id="ARBA00022475"/>
    </source>
</evidence>
<dbReference type="GO" id="GO:0003774">
    <property type="term" value="F:cytoskeletal motor activity"/>
    <property type="evidence" value="ECO:0007669"/>
    <property type="project" value="InterPro"/>
</dbReference>
<gene>
    <name evidence="13" type="ORF">BLITH_0849</name>
</gene>
<dbReference type="PIRSF" id="PIRSF003161">
    <property type="entry name" value="FliG"/>
    <property type="match status" value="1"/>
</dbReference>
<evidence type="ECO:0000256" key="2">
    <source>
        <dbReference type="ARBA" id="ARBA00004413"/>
    </source>
</evidence>
<keyword evidence="5" id="KW-1003">Cell membrane</keyword>
<evidence type="ECO:0000259" key="11">
    <source>
        <dbReference type="Pfam" id="PF14841"/>
    </source>
</evidence>
<dbReference type="PANTHER" id="PTHR30534:SF0">
    <property type="entry name" value="FLAGELLAR MOTOR SWITCH PROTEIN FLIG"/>
    <property type="match status" value="1"/>
</dbReference>
<dbReference type="GO" id="GO:0006935">
    <property type="term" value="P:chemotaxis"/>
    <property type="evidence" value="ECO:0007669"/>
    <property type="project" value="UniProtKB-KW"/>
</dbReference>
<reference evidence="13 14" key="1">
    <citation type="submission" date="2017-08" db="EMBL/GenBank/DDBJ databases">
        <title>Burning lignite coal seam in the remote Altai Mountains harbors a hydrogen-driven thermophilic microbial community.</title>
        <authorList>
            <person name="Kadnikov V.V."/>
            <person name="Mardanov A.V."/>
            <person name="Ivasenko D."/>
            <person name="Beletsky A.V."/>
            <person name="Karnachuk O.V."/>
            <person name="Ravin N.V."/>
        </authorList>
    </citation>
    <scope>NUCLEOTIDE SEQUENCE [LARGE SCALE GENOMIC DNA]</scope>
    <source>
        <strain evidence="13">AL31</strain>
    </source>
</reference>
<comment type="caution">
    <text evidence="13">The sequence shown here is derived from an EMBL/GenBank/DDBJ whole genome shotgun (WGS) entry which is preliminary data.</text>
</comment>
<protein>
    <recommendedName>
        <fullName evidence="4">Flagellar motor switch protein FliG</fullName>
    </recommendedName>
</protein>
<dbReference type="Pfam" id="PF14842">
    <property type="entry name" value="FliG_N"/>
    <property type="match status" value="1"/>
</dbReference>
<name>A0A2T5G917_9BACL</name>
<dbReference type="GO" id="GO:0071973">
    <property type="term" value="P:bacterial-type flagellum-dependent cell motility"/>
    <property type="evidence" value="ECO:0007669"/>
    <property type="project" value="InterPro"/>
</dbReference>
<feature type="domain" description="Flagellar motor switch protein FliG middle" evidence="11">
    <location>
        <begin position="123"/>
        <end position="192"/>
    </location>
</feature>
<dbReference type="Gene3D" id="1.10.220.30">
    <property type="match status" value="3"/>
</dbReference>
<dbReference type="InterPro" id="IPR023087">
    <property type="entry name" value="Flg_Motor_Flig_C"/>
</dbReference>
<dbReference type="InterPro" id="IPR000090">
    <property type="entry name" value="Flg_Motor_Flig"/>
</dbReference>
<evidence type="ECO:0000256" key="9">
    <source>
        <dbReference type="ARBA" id="ARBA00023143"/>
    </source>
</evidence>
<keyword evidence="13" id="KW-0966">Cell projection</keyword>
<dbReference type="SUPFAM" id="SSF48029">
    <property type="entry name" value="FliG"/>
    <property type="match status" value="2"/>
</dbReference>
<comment type="similarity">
    <text evidence="3">Belongs to the FliG family.</text>
</comment>
<dbReference type="Proteomes" id="UP000244016">
    <property type="component" value="Unassembled WGS sequence"/>
</dbReference>
<evidence type="ECO:0000256" key="1">
    <source>
        <dbReference type="ARBA" id="ARBA00004117"/>
    </source>
</evidence>
<dbReference type="NCBIfam" id="TIGR00207">
    <property type="entry name" value="fliG"/>
    <property type="match status" value="1"/>
</dbReference>
<feature type="domain" description="Flagellar motor switch protein FliG C-terminal" evidence="10">
    <location>
        <begin position="223"/>
        <end position="329"/>
    </location>
</feature>
<dbReference type="AlphaFoldDB" id="A0A2T5G917"/>
<dbReference type="GO" id="GO:0009425">
    <property type="term" value="C:bacterial-type flagellum basal body"/>
    <property type="evidence" value="ECO:0007669"/>
    <property type="project" value="UniProtKB-SubCell"/>
</dbReference>
<keyword evidence="8" id="KW-0472">Membrane</keyword>
<evidence type="ECO:0000256" key="7">
    <source>
        <dbReference type="ARBA" id="ARBA00022779"/>
    </source>
</evidence>
<dbReference type="PANTHER" id="PTHR30534">
    <property type="entry name" value="FLAGELLAR MOTOR SWITCH PROTEIN FLIG"/>
    <property type="match status" value="1"/>
</dbReference>
<evidence type="ECO:0000256" key="4">
    <source>
        <dbReference type="ARBA" id="ARBA00021870"/>
    </source>
</evidence>
<evidence type="ECO:0000256" key="3">
    <source>
        <dbReference type="ARBA" id="ARBA00010299"/>
    </source>
</evidence>
<dbReference type="InterPro" id="IPR011002">
    <property type="entry name" value="FliG_a-hlx"/>
</dbReference>